<dbReference type="SFLD" id="SFLDS00003">
    <property type="entry name" value="Haloacid_Dehalogenase"/>
    <property type="match status" value="1"/>
</dbReference>
<comment type="subcellular location">
    <subcellularLocation>
        <location evidence="10">Cell membrane</location>
    </subcellularLocation>
    <subcellularLocation>
        <location evidence="1">Membrane</location>
    </subcellularLocation>
</comment>
<protein>
    <recommendedName>
        <fullName evidence="8">P-type Zn(2+) transporter</fullName>
        <ecNumber evidence="8">7.2.2.12</ecNumber>
    </recommendedName>
</protein>
<keyword evidence="5" id="KW-1278">Translocase</keyword>
<gene>
    <name evidence="12" type="ORF">VZ94_17990</name>
</gene>
<dbReference type="NCBIfam" id="TIGR01525">
    <property type="entry name" value="ATPase-IB_hvy"/>
    <property type="match status" value="1"/>
</dbReference>
<dbReference type="InterPro" id="IPR027256">
    <property type="entry name" value="P-typ_ATPase_IB"/>
</dbReference>
<evidence type="ECO:0000256" key="3">
    <source>
        <dbReference type="ARBA" id="ARBA00022692"/>
    </source>
</evidence>
<evidence type="ECO:0000313" key="12">
    <source>
        <dbReference type="EMBL" id="KJV05460.1"/>
    </source>
</evidence>
<dbReference type="InterPro" id="IPR008250">
    <property type="entry name" value="ATPase_P-typ_transduc_dom_A_sf"/>
</dbReference>
<evidence type="ECO:0000256" key="5">
    <source>
        <dbReference type="ARBA" id="ARBA00022967"/>
    </source>
</evidence>
<dbReference type="InterPro" id="IPR023214">
    <property type="entry name" value="HAD_sf"/>
</dbReference>
<dbReference type="Gene3D" id="3.40.50.1000">
    <property type="entry name" value="HAD superfamily/HAD-like"/>
    <property type="match status" value="1"/>
</dbReference>
<dbReference type="InterPro" id="IPR001757">
    <property type="entry name" value="P_typ_ATPase"/>
</dbReference>
<dbReference type="NCBIfam" id="TIGR01494">
    <property type="entry name" value="ATPase_P-type"/>
    <property type="match status" value="1"/>
</dbReference>
<dbReference type="PANTHER" id="PTHR48085">
    <property type="entry name" value="CADMIUM/ZINC-TRANSPORTING ATPASE HMA2-RELATED"/>
    <property type="match status" value="1"/>
</dbReference>
<dbReference type="SUPFAM" id="SSF81653">
    <property type="entry name" value="Calcium ATPase, transduction domain A"/>
    <property type="match status" value="1"/>
</dbReference>
<dbReference type="AlphaFoldDB" id="A0A0F3IF60"/>
<evidence type="ECO:0000259" key="11">
    <source>
        <dbReference type="Pfam" id="PF00122"/>
    </source>
</evidence>
<evidence type="ECO:0000256" key="7">
    <source>
        <dbReference type="ARBA" id="ARBA00023136"/>
    </source>
</evidence>
<evidence type="ECO:0000256" key="8">
    <source>
        <dbReference type="ARBA" id="ARBA00039097"/>
    </source>
</evidence>
<dbReference type="SFLD" id="SFLDG00002">
    <property type="entry name" value="C1.7:_P-type_atpase_like"/>
    <property type="match status" value="1"/>
</dbReference>
<dbReference type="GO" id="GO:0005524">
    <property type="term" value="F:ATP binding"/>
    <property type="evidence" value="ECO:0007669"/>
    <property type="project" value="UniProtKB-UniRule"/>
</dbReference>
<keyword evidence="3 10" id="KW-0812">Transmembrane</keyword>
<dbReference type="SUPFAM" id="SSF81665">
    <property type="entry name" value="Calcium ATPase, transmembrane domain M"/>
    <property type="match status" value="1"/>
</dbReference>
<dbReference type="InterPro" id="IPR036412">
    <property type="entry name" value="HAD-like_sf"/>
</dbReference>
<reference evidence="13" key="1">
    <citation type="submission" date="2015-03" db="EMBL/GenBank/DDBJ databases">
        <title>Draft genome sequence of a novel methanotroph (Sn10-6) isolated from flooded ricefield rhizosphere in India.</title>
        <authorList>
            <person name="Pandit P.S."/>
            <person name="Pore S.D."/>
            <person name="Arora P."/>
            <person name="Kapse N.G."/>
            <person name="Dhakephalkar P.K."/>
            <person name="Rahalkar M.C."/>
        </authorList>
    </citation>
    <scope>NUCLEOTIDE SEQUENCE [LARGE SCALE GENOMIC DNA]</scope>
    <source>
        <strain evidence="13">Sn10-6</strain>
    </source>
</reference>
<dbReference type="InterPro" id="IPR051014">
    <property type="entry name" value="Cation_Transport_ATPase_IB"/>
</dbReference>
<evidence type="ECO:0000313" key="13">
    <source>
        <dbReference type="Proteomes" id="UP000033684"/>
    </source>
</evidence>
<dbReference type="Gene3D" id="2.70.150.10">
    <property type="entry name" value="Calcium-transporting ATPase, cytoplasmic transduction domain A"/>
    <property type="match status" value="1"/>
</dbReference>
<feature type="transmembrane region" description="Helical" evidence="10">
    <location>
        <begin position="12"/>
        <end position="30"/>
    </location>
</feature>
<evidence type="ECO:0000256" key="10">
    <source>
        <dbReference type="RuleBase" id="RU362081"/>
    </source>
</evidence>
<dbReference type="PANTHER" id="PTHR48085:SF5">
    <property type="entry name" value="CADMIUM_ZINC-TRANSPORTING ATPASE HMA4-RELATED"/>
    <property type="match status" value="1"/>
</dbReference>
<dbReference type="Pfam" id="PF00702">
    <property type="entry name" value="Hydrolase"/>
    <property type="match status" value="1"/>
</dbReference>
<feature type="transmembrane region" description="Helical" evidence="10">
    <location>
        <begin position="96"/>
        <end position="112"/>
    </location>
</feature>
<dbReference type="InterPro" id="IPR023299">
    <property type="entry name" value="ATPase_P-typ_cyto_dom_N"/>
</dbReference>
<dbReference type="SFLD" id="SFLDF00027">
    <property type="entry name" value="p-type_atpase"/>
    <property type="match status" value="1"/>
</dbReference>
<evidence type="ECO:0000256" key="4">
    <source>
        <dbReference type="ARBA" id="ARBA00022723"/>
    </source>
</evidence>
<dbReference type="GO" id="GO:0016463">
    <property type="term" value="F:P-type zinc transporter activity"/>
    <property type="evidence" value="ECO:0007669"/>
    <property type="project" value="UniProtKB-EC"/>
</dbReference>
<keyword evidence="10" id="KW-0547">Nucleotide-binding</keyword>
<comment type="caution">
    <text evidence="12">The sequence shown here is derived from an EMBL/GenBank/DDBJ whole genome shotgun (WGS) entry which is preliminary data.</text>
</comment>
<dbReference type="EC" id="7.2.2.12" evidence="8"/>
<name>A0A0F3IF60_9GAMM</name>
<comment type="catalytic activity">
    <reaction evidence="9">
        <text>Zn(2+)(in) + ATP + H2O = Zn(2+)(out) + ADP + phosphate + H(+)</text>
        <dbReference type="Rhea" id="RHEA:20621"/>
        <dbReference type="ChEBI" id="CHEBI:15377"/>
        <dbReference type="ChEBI" id="CHEBI:15378"/>
        <dbReference type="ChEBI" id="CHEBI:29105"/>
        <dbReference type="ChEBI" id="CHEBI:30616"/>
        <dbReference type="ChEBI" id="CHEBI:43474"/>
        <dbReference type="ChEBI" id="CHEBI:456216"/>
        <dbReference type="EC" id="7.2.2.12"/>
    </reaction>
</comment>
<feature type="transmembrane region" description="Helical" evidence="10">
    <location>
        <begin position="290"/>
        <end position="317"/>
    </location>
</feature>
<keyword evidence="7 10" id="KW-0472">Membrane</keyword>
<sequence length="647" mass="68941">MPPSNQTSTAFLDKLTVAISLIGIGVYLFLQYGVAFEAKPLAFAVHMLLSYGDTAISDFNVNVSVSVIEVPLLVVIVFGGFPLVYQLLAKLLQRDLGADLLAGIAIVTGLLLHEYLAASLVVLMLSGGSVLEAYAVRKASSVLSALAKRMPSIAHRQTAQGLCDIPIEQVGIGDILSILPHEICPVDGTVQQGSSTMDESYLTGEPYLMSKTVGSKVLSGAVNGDSLLVIQADKLAEDSRYAKIMTVMRESEQYKPSIRRLGDQLGAWYAPLAILIALMAWLMSGEIVRFLAVLVIATPCPLLIAIPVTIISSISLAAKREIIIKNPAILETIGQCRTAIFDKTGTLTYGRPVLTQISLAPGQTEANVLTLIASLERYSKHPLANSILTAAAERQLSLLTVTGISELPGVGLLGSVADVSVQITSRKHLLKDYPELETQLPVLQGGLECIVLINQQYAATLQFRDQARSDSSLFINHLKPNHLFAKVMLVSGDRESEVRYLAEQVGIQQVYFSQSPEQKLALVKAETALAKTVFLGDGINDAPALTAATIGIAFGQNSDITGEAADAVIMDSSLLKVDELFHIGERMRGIALQSAVGGMLLSLIGMGFAGLGLLSPVAGAIAQEVIDIFAVLNALRAALPPKVLSDY</sequence>
<proteinExistence type="inferred from homology"/>
<keyword evidence="6 10" id="KW-1133">Transmembrane helix</keyword>
<keyword evidence="10" id="KW-0067">ATP-binding</keyword>
<evidence type="ECO:0000256" key="6">
    <source>
        <dbReference type="ARBA" id="ARBA00022989"/>
    </source>
</evidence>
<dbReference type="GO" id="GO:0005886">
    <property type="term" value="C:plasma membrane"/>
    <property type="evidence" value="ECO:0007669"/>
    <property type="project" value="UniProtKB-SubCell"/>
</dbReference>
<dbReference type="PRINTS" id="PR00119">
    <property type="entry name" value="CATATPASE"/>
</dbReference>
<dbReference type="GO" id="GO:0046872">
    <property type="term" value="F:metal ion binding"/>
    <property type="evidence" value="ECO:0007669"/>
    <property type="project" value="UniProtKB-KW"/>
</dbReference>
<feature type="transmembrane region" description="Helical" evidence="10">
    <location>
        <begin position="590"/>
        <end position="614"/>
    </location>
</feature>
<dbReference type="Proteomes" id="UP000033684">
    <property type="component" value="Unassembled WGS sequence"/>
</dbReference>
<dbReference type="SUPFAM" id="SSF56784">
    <property type="entry name" value="HAD-like"/>
    <property type="match status" value="1"/>
</dbReference>
<dbReference type="InterPro" id="IPR044492">
    <property type="entry name" value="P_typ_ATPase_HD_dom"/>
</dbReference>
<dbReference type="GO" id="GO:0016887">
    <property type="term" value="F:ATP hydrolysis activity"/>
    <property type="evidence" value="ECO:0007669"/>
    <property type="project" value="InterPro"/>
</dbReference>
<organism evidence="12 13">
    <name type="scientific">Methylocucumis oryzae</name>
    <dbReference type="NCBI Taxonomy" id="1632867"/>
    <lineage>
        <taxon>Bacteria</taxon>
        <taxon>Pseudomonadati</taxon>
        <taxon>Pseudomonadota</taxon>
        <taxon>Gammaproteobacteria</taxon>
        <taxon>Methylococcales</taxon>
        <taxon>Methylococcaceae</taxon>
        <taxon>Methylocucumis</taxon>
    </lineage>
</organism>
<dbReference type="Pfam" id="PF00122">
    <property type="entry name" value="E1-E2_ATPase"/>
    <property type="match status" value="1"/>
</dbReference>
<dbReference type="PATRIC" id="fig|1632867.3.peg.2676"/>
<reference evidence="12 13" key="2">
    <citation type="journal article" date="2016" name="Microb. Ecol.">
        <title>Genome Characteristics of a Novel Type I Methanotroph (Sn10-6) Isolated from a Flooded Indian Rice Field.</title>
        <authorList>
            <person name="Rahalkar M.C."/>
            <person name="Pandit P.S."/>
            <person name="Dhakephalkar P.K."/>
            <person name="Pore S."/>
            <person name="Arora P."/>
            <person name="Kapse N."/>
        </authorList>
    </citation>
    <scope>NUCLEOTIDE SEQUENCE [LARGE SCALE GENOMIC DNA]</scope>
    <source>
        <strain evidence="12 13">Sn10-6</strain>
    </source>
</reference>
<keyword evidence="10" id="KW-1003">Cell membrane</keyword>
<dbReference type="InterPro" id="IPR023298">
    <property type="entry name" value="ATPase_P-typ_TM_dom_sf"/>
</dbReference>
<keyword evidence="4 10" id="KW-0479">Metal-binding</keyword>
<evidence type="ECO:0000256" key="2">
    <source>
        <dbReference type="ARBA" id="ARBA00006024"/>
    </source>
</evidence>
<accession>A0A0F3IF60</accession>
<comment type="similarity">
    <text evidence="2 10">Belongs to the cation transport ATPase (P-type) (TC 3.A.3) family. Type IB subfamily.</text>
</comment>
<evidence type="ECO:0000256" key="9">
    <source>
        <dbReference type="ARBA" id="ARBA00047308"/>
    </source>
</evidence>
<dbReference type="InterPro" id="IPR018303">
    <property type="entry name" value="ATPase_P-typ_P_site"/>
</dbReference>
<dbReference type="GO" id="GO:0015086">
    <property type="term" value="F:cadmium ion transmembrane transporter activity"/>
    <property type="evidence" value="ECO:0007669"/>
    <property type="project" value="TreeGrafter"/>
</dbReference>
<evidence type="ECO:0000256" key="1">
    <source>
        <dbReference type="ARBA" id="ARBA00004370"/>
    </source>
</evidence>
<keyword evidence="13" id="KW-1185">Reference proteome</keyword>
<feature type="transmembrane region" description="Helical" evidence="10">
    <location>
        <begin position="63"/>
        <end position="84"/>
    </location>
</feature>
<dbReference type="OrthoDB" id="9814270at2"/>
<dbReference type="InterPro" id="IPR059000">
    <property type="entry name" value="ATPase_P-type_domA"/>
</dbReference>
<dbReference type="Gene3D" id="3.40.1110.10">
    <property type="entry name" value="Calcium-transporting ATPase, cytoplasmic domain N"/>
    <property type="match status" value="1"/>
</dbReference>
<dbReference type="PROSITE" id="PS00154">
    <property type="entry name" value="ATPASE_E1_E2"/>
    <property type="match status" value="1"/>
</dbReference>
<feature type="transmembrane region" description="Helical" evidence="10">
    <location>
        <begin position="265"/>
        <end position="284"/>
    </location>
</feature>
<dbReference type="EMBL" id="LAJX01000224">
    <property type="protein sequence ID" value="KJV05460.1"/>
    <property type="molecule type" value="Genomic_DNA"/>
</dbReference>
<feature type="domain" description="P-type ATPase A" evidence="11">
    <location>
        <begin position="150"/>
        <end position="248"/>
    </location>
</feature>